<dbReference type="KEGG" id="mbd:MEBOL_004025"/>
<feature type="domain" description="DUF3817" evidence="7">
    <location>
        <begin position="6"/>
        <end position="94"/>
    </location>
</feature>
<dbReference type="PANTHER" id="PTHR40077">
    <property type="entry name" value="MEMBRANE PROTEIN-RELATED"/>
    <property type="match status" value="1"/>
</dbReference>
<name>A0A250IFG5_9BACT</name>
<proteinExistence type="predicted"/>
<gene>
    <name evidence="8" type="ORF">MEBOL_004025</name>
</gene>
<evidence type="ECO:0000256" key="3">
    <source>
        <dbReference type="ARBA" id="ARBA00022692"/>
    </source>
</evidence>
<reference evidence="8 9" key="1">
    <citation type="submission" date="2017-06" db="EMBL/GenBank/DDBJ databases">
        <authorList>
            <person name="Kim H.J."/>
            <person name="Triplett B.A."/>
        </authorList>
    </citation>
    <scope>NUCLEOTIDE SEQUENCE [LARGE SCALE GENOMIC DNA]</scope>
    <source>
        <strain evidence="8 9">DSM 14713</strain>
    </source>
</reference>
<keyword evidence="9" id="KW-1185">Reference proteome</keyword>
<evidence type="ECO:0000256" key="1">
    <source>
        <dbReference type="ARBA" id="ARBA00004651"/>
    </source>
</evidence>
<dbReference type="Pfam" id="PF12823">
    <property type="entry name" value="DUF3817"/>
    <property type="match status" value="1"/>
</dbReference>
<feature type="transmembrane region" description="Helical" evidence="6">
    <location>
        <begin position="42"/>
        <end position="63"/>
    </location>
</feature>
<dbReference type="EMBL" id="CP022163">
    <property type="protein sequence ID" value="ATB30564.1"/>
    <property type="molecule type" value="Genomic_DNA"/>
</dbReference>
<keyword evidence="3 6" id="KW-0812">Transmembrane</keyword>
<dbReference type="GO" id="GO:0005886">
    <property type="term" value="C:plasma membrane"/>
    <property type="evidence" value="ECO:0007669"/>
    <property type="project" value="UniProtKB-SubCell"/>
</dbReference>
<sequence>MLTTPLGRFRLVAFWEGLSFLILLLIAMPLKYKLGMPQAVRAVGMAHGVLFIAYLFTLMTAALEHRWGFKRVTVAFLASLVPGGTFWLDAQLRREAREPSTLGAS</sequence>
<keyword evidence="2" id="KW-1003">Cell membrane</keyword>
<dbReference type="InterPro" id="IPR023845">
    <property type="entry name" value="DUF3817_TM"/>
</dbReference>
<feature type="transmembrane region" description="Helical" evidence="6">
    <location>
        <begin position="12"/>
        <end position="30"/>
    </location>
</feature>
<evidence type="ECO:0000256" key="4">
    <source>
        <dbReference type="ARBA" id="ARBA00022989"/>
    </source>
</evidence>
<protein>
    <recommendedName>
        <fullName evidence="7">DUF3817 domain-containing protein</fullName>
    </recommendedName>
</protein>
<accession>A0A250IFG5</accession>
<evidence type="ECO:0000259" key="7">
    <source>
        <dbReference type="Pfam" id="PF12823"/>
    </source>
</evidence>
<evidence type="ECO:0000256" key="2">
    <source>
        <dbReference type="ARBA" id="ARBA00022475"/>
    </source>
</evidence>
<keyword evidence="5 6" id="KW-0472">Membrane</keyword>
<evidence type="ECO:0000313" key="8">
    <source>
        <dbReference type="EMBL" id="ATB30564.1"/>
    </source>
</evidence>
<dbReference type="AlphaFoldDB" id="A0A250IFG5"/>
<dbReference type="OrthoDB" id="1121311at2"/>
<evidence type="ECO:0000313" key="9">
    <source>
        <dbReference type="Proteomes" id="UP000217289"/>
    </source>
</evidence>
<organism evidence="8 9">
    <name type="scientific">Melittangium boletus DSM 14713</name>
    <dbReference type="NCBI Taxonomy" id="1294270"/>
    <lineage>
        <taxon>Bacteria</taxon>
        <taxon>Pseudomonadati</taxon>
        <taxon>Myxococcota</taxon>
        <taxon>Myxococcia</taxon>
        <taxon>Myxococcales</taxon>
        <taxon>Cystobacterineae</taxon>
        <taxon>Archangiaceae</taxon>
        <taxon>Melittangium</taxon>
    </lineage>
</organism>
<keyword evidence="4 6" id="KW-1133">Transmembrane helix</keyword>
<dbReference type="PANTHER" id="PTHR40077:SF1">
    <property type="entry name" value="MEMBRANE PROTEIN"/>
    <property type="match status" value="1"/>
</dbReference>
<dbReference type="Proteomes" id="UP000217289">
    <property type="component" value="Chromosome"/>
</dbReference>
<dbReference type="NCBIfam" id="TIGR03954">
    <property type="entry name" value="integ_memb_HG"/>
    <property type="match status" value="1"/>
</dbReference>
<evidence type="ECO:0000256" key="5">
    <source>
        <dbReference type="ARBA" id="ARBA00023136"/>
    </source>
</evidence>
<evidence type="ECO:0000256" key="6">
    <source>
        <dbReference type="SAM" id="Phobius"/>
    </source>
</evidence>
<comment type="subcellular location">
    <subcellularLocation>
        <location evidence="1">Cell membrane</location>
        <topology evidence="1">Multi-pass membrane protein</topology>
    </subcellularLocation>
</comment>
<dbReference type="RefSeq" id="WP_095979002.1">
    <property type="nucleotide sequence ID" value="NZ_CP022163.1"/>
</dbReference>